<proteinExistence type="predicted"/>
<comment type="caution">
    <text evidence="2">The sequence shown here is derived from an EMBL/GenBank/DDBJ whole genome shotgun (WGS) entry which is preliminary data.</text>
</comment>
<dbReference type="PANTHER" id="PTHR47481:SF4">
    <property type="entry name" value="REVERSE TRANSCRIPTASE"/>
    <property type="match status" value="1"/>
</dbReference>
<keyword evidence="1" id="KW-1133">Transmembrane helix</keyword>
<keyword evidence="3" id="KW-1185">Reference proteome</keyword>
<dbReference type="EMBL" id="JBJKTR010000013">
    <property type="protein sequence ID" value="KAL3347644.1"/>
    <property type="molecule type" value="Genomic_DNA"/>
</dbReference>
<gene>
    <name evidence="2" type="ORF">AABB24_021357</name>
</gene>
<protein>
    <submittedName>
        <fullName evidence="2">Uncharacterized protein</fullName>
    </submittedName>
</protein>
<dbReference type="Proteomes" id="UP001627284">
    <property type="component" value="Unassembled WGS sequence"/>
</dbReference>
<evidence type="ECO:0000256" key="1">
    <source>
        <dbReference type="SAM" id="Phobius"/>
    </source>
</evidence>
<dbReference type="Pfam" id="PF14223">
    <property type="entry name" value="Retrotran_gag_2"/>
    <property type="match status" value="1"/>
</dbReference>
<reference evidence="2 3" key="1">
    <citation type="submission" date="2024-05" db="EMBL/GenBank/DDBJ databases">
        <title>De novo assembly of an allotetraploid wild potato.</title>
        <authorList>
            <person name="Hosaka A.J."/>
        </authorList>
    </citation>
    <scope>NUCLEOTIDE SEQUENCE [LARGE SCALE GENOMIC DNA]</scope>
    <source>
        <tissue evidence="2">Young leaves</tissue>
    </source>
</reference>
<feature type="transmembrane region" description="Helical" evidence="1">
    <location>
        <begin position="138"/>
        <end position="165"/>
    </location>
</feature>
<keyword evidence="1" id="KW-0472">Membrane</keyword>
<evidence type="ECO:0000313" key="3">
    <source>
        <dbReference type="Proteomes" id="UP001627284"/>
    </source>
</evidence>
<feature type="transmembrane region" description="Helical" evidence="1">
    <location>
        <begin position="177"/>
        <end position="195"/>
    </location>
</feature>
<sequence length="198" mass="21280">MSFRKEESNNSSTNSVEDDQIRQVQLKMQFYSTRKGDLDTIESYVKKLKSIANSLAEMDSPISDSDMVLQLLAGLPIQYLPLKNTISSRCPLPNFEEASSMLYMQEDILLQDHEEKFKADAGVAGAEKSSGFCTADTFYAVVDTLGVVVAAVGAVGTICAGVGAVGTVVGAVSTVNASRMIVGSAIAVVVGWKIWQRK</sequence>
<evidence type="ECO:0000313" key="2">
    <source>
        <dbReference type="EMBL" id="KAL3347644.1"/>
    </source>
</evidence>
<dbReference type="PANTHER" id="PTHR47481">
    <property type="match status" value="1"/>
</dbReference>
<dbReference type="AlphaFoldDB" id="A0ABD2SUZ1"/>
<accession>A0ABD2SUZ1</accession>
<organism evidence="2 3">
    <name type="scientific">Solanum stoloniferum</name>
    <dbReference type="NCBI Taxonomy" id="62892"/>
    <lineage>
        <taxon>Eukaryota</taxon>
        <taxon>Viridiplantae</taxon>
        <taxon>Streptophyta</taxon>
        <taxon>Embryophyta</taxon>
        <taxon>Tracheophyta</taxon>
        <taxon>Spermatophyta</taxon>
        <taxon>Magnoliopsida</taxon>
        <taxon>eudicotyledons</taxon>
        <taxon>Gunneridae</taxon>
        <taxon>Pentapetalae</taxon>
        <taxon>asterids</taxon>
        <taxon>lamiids</taxon>
        <taxon>Solanales</taxon>
        <taxon>Solanaceae</taxon>
        <taxon>Solanoideae</taxon>
        <taxon>Solaneae</taxon>
        <taxon>Solanum</taxon>
    </lineage>
</organism>
<name>A0ABD2SUZ1_9SOLN</name>
<keyword evidence="1" id="KW-0812">Transmembrane</keyword>